<dbReference type="Pfam" id="PF00239">
    <property type="entry name" value="Resolvase"/>
    <property type="match status" value="1"/>
</dbReference>
<keyword evidence="2" id="KW-0238">DNA-binding</keyword>
<dbReference type="EMBL" id="FWXB01000004">
    <property type="protein sequence ID" value="SMC11811.1"/>
    <property type="molecule type" value="Genomic_DNA"/>
</dbReference>
<dbReference type="Pfam" id="PF13408">
    <property type="entry name" value="Zn_ribbon_recom"/>
    <property type="match status" value="1"/>
</dbReference>
<dbReference type="InterPro" id="IPR050639">
    <property type="entry name" value="SSR_resolvase"/>
</dbReference>
<protein>
    <submittedName>
        <fullName evidence="10">DNA-invertase hin</fullName>
    </submittedName>
</protein>
<feature type="domain" description="Resolvase/invertase-type recombinase catalytic" evidence="8">
    <location>
        <begin position="3"/>
        <end position="147"/>
    </location>
</feature>
<dbReference type="InterPro" id="IPR038109">
    <property type="entry name" value="DNA_bind_recomb_sf"/>
</dbReference>
<dbReference type="PROSITE" id="PS51737">
    <property type="entry name" value="RECOMBINASE_DNA_BIND"/>
    <property type="match status" value="1"/>
</dbReference>
<keyword evidence="1" id="KW-0229">DNA integration</keyword>
<dbReference type="PROSITE" id="PS00397">
    <property type="entry name" value="RECOMBINASES_1"/>
    <property type="match status" value="1"/>
</dbReference>
<dbReference type="GO" id="GO:0003677">
    <property type="term" value="F:DNA binding"/>
    <property type="evidence" value="ECO:0007669"/>
    <property type="project" value="UniProtKB-KW"/>
</dbReference>
<evidence type="ECO:0000256" key="1">
    <source>
        <dbReference type="ARBA" id="ARBA00022908"/>
    </source>
</evidence>
<dbReference type="Gene3D" id="3.90.1750.20">
    <property type="entry name" value="Putative Large Serine Recombinase, Chain B, Domain 2"/>
    <property type="match status" value="1"/>
</dbReference>
<evidence type="ECO:0000256" key="6">
    <source>
        <dbReference type="SAM" id="Coils"/>
    </source>
</evidence>
<sequence length="515" mass="58715">MKPCFGYIRVSTQKQGEGVSLEAQKDAITAFASQHNLTVTAWFEEKETAAKRGRPIFNQVLRKLKRGEAQGLIMHKIDRSARNLRDWALVSELPSLGIDIFFATESLDFKSQGGRLAANLQAVIAEHYVHNLREECIKGLNGRLKQGLYPFRAPIGYLDNGRGNPKTPCPQKAPLIKEAFRLYSSGQYSMRSLMPVLEDLGLRNLAGKPISQHGIETILGNPFYTGLIVIKRTGAVYQGIHEPIIDTQMFQRVQDVKAGKAGKKITRHNHLYRGLFRCGHCDGPMTPELQKGRVYYRCQVSSCPTMTIREDRLANAISTAFTRYEISDDQAAQLQKDWMAWIDSDERDEGIRSVELRMDQAMARLSRLTDLLVDNAISQDDFFERKRTLKLELAALKEEQGKSTQFHPTGAQMKKFLELMKNLAELHRSAKPAEKRWMIENCFSNRAVIGRELCLKPYSWLQSRNFSELTPLVNNNGPVIELIEHFDRSEPIPEKSEQWRRNLKNQRPDNLKNAA</sequence>
<dbReference type="GO" id="GO:0000150">
    <property type="term" value="F:DNA strand exchange activity"/>
    <property type="evidence" value="ECO:0007669"/>
    <property type="project" value="InterPro"/>
</dbReference>
<evidence type="ECO:0000313" key="11">
    <source>
        <dbReference type="Proteomes" id="UP000193224"/>
    </source>
</evidence>
<name>A0A1X7BQD5_9RHOB</name>
<keyword evidence="11" id="KW-1185">Reference proteome</keyword>
<evidence type="ECO:0000259" key="9">
    <source>
        <dbReference type="PROSITE" id="PS51737"/>
    </source>
</evidence>
<keyword evidence="6" id="KW-0175">Coiled coil</keyword>
<dbReference type="PANTHER" id="PTHR30461:SF23">
    <property type="entry name" value="DNA RECOMBINASE-RELATED"/>
    <property type="match status" value="1"/>
</dbReference>
<evidence type="ECO:0000313" key="10">
    <source>
        <dbReference type="EMBL" id="SMC11811.1"/>
    </source>
</evidence>
<evidence type="ECO:0000259" key="8">
    <source>
        <dbReference type="PROSITE" id="PS51736"/>
    </source>
</evidence>
<evidence type="ECO:0000256" key="7">
    <source>
        <dbReference type="SAM" id="MobiDB-lite"/>
    </source>
</evidence>
<reference evidence="10 11" key="1">
    <citation type="submission" date="2017-03" db="EMBL/GenBank/DDBJ databases">
        <authorList>
            <person name="Afonso C.L."/>
            <person name="Miller P.J."/>
            <person name="Scott M.A."/>
            <person name="Spackman E."/>
            <person name="Goraichik I."/>
            <person name="Dimitrov K.M."/>
            <person name="Suarez D.L."/>
            <person name="Swayne D.E."/>
        </authorList>
    </citation>
    <scope>NUCLEOTIDE SEQUENCE [LARGE SCALE GENOMIC DNA]</scope>
    <source>
        <strain evidence="10 11">CECT 7745</strain>
    </source>
</reference>
<dbReference type="GO" id="GO:0015074">
    <property type="term" value="P:DNA integration"/>
    <property type="evidence" value="ECO:0007669"/>
    <property type="project" value="UniProtKB-KW"/>
</dbReference>
<dbReference type="PROSITE" id="PS51736">
    <property type="entry name" value="RECOMBINASES_3"/>
    <property type="match status" value="1"/>
</dbReference>
<feature type="coiled-coil region" evidence="6">
    <location>
        <begin position="351"/>
        <end position="399"/>
    </location>
</feature>
<dbReference type="SUPFAM" id="SSF53041">
    <property type="entry name" value="Resolvase-like"/>
    <property type="match status" value="1"/>
</dbReference>
<dbReference type="InterPro" id="IPR011109">
    <property type="entry name" value="DNA_bind_recombinase_dom"/>
</dbReference>
<dbReference type="Proteomes" id="UP000193224">
    <property type="component" value="Unassembled WGS sequence"/>
</dbReference>
<dbReference type="Pfam" id="PF07508">
    <property type="entry name" value="Recombinase"/>
    <property type="match status" value="1"/>
</dbReference>
<dbReference type="Gene3D" id="3.40.50.1390">
    <property type="entry name" value="Resolvase, N-terminal catalytic domain"/>
    <property type="match status" value="1"/>
</dbReference>
<dbReference type="InterPro" id="IPR025827">
    <property type="entry name" value="Zn_ribbon_recom_dom"/>
</dbReference>
<dbReference type="InterPro" id="IPR006118">
    <property type="entry name" value="Recombinase_CS"/>
</dbReference>
<evidence type="ECO:0000256" key="3">
    <source>
        <dbReference type="ARBA" id="ARBA00023172"/>
    </source>
</evidence>
<keyword evidence="3" id="KW-0233">DNA recombination</keyword>
<proteinExistence type="predicted"/>
<evidence type="ECO:0000256" key="5">
    <source>
        <dbReference type="PROSITE-ProRule" id="PRU10137"/>
    </source>
</evidence>
<evidence type="ECO:0000256" key="4">
    <source>
        <dbReference type="PIRSR" id="PIRSR606118-50"/>
    </source>
</evidence>
<gene>
    <name evidence="10" type="primary">hin</name>
    <name evidence="10" type="ORF">ROA7745_01630</name>
</gene>
<evidence type="ECO:0000256" key="2">
    <source>
        <dbReference type="ARBA" id="ARBA00023125"/>
    </source>
</evidence>
<dbReference type="AlphaFoldDB" id="A0A1X7BQD5"/>
<dbReference type="SMART" id="SM00857">
    <property type="entry name" value="Resolvase"/>
    <property type="match status" value="1"/>
</dbReference>
<feature type="domain" description="Recombinase" evidence="9">
    <location>
        <begin position="154"/>
        <end position="264"/>
    </location>
</feature>
<organism evidence="10 11">
    <name type="scientific">Roseovarius aestuarii</name>
    <dbReference type="NCBI Taxonomy" id="475083"/>
    <lineage>
        <taxon>Bacteria</taxon>
        <taxon>Pseudomonadati</taxon>
        <taxon>Pseudomonadota</taxon>
        <taxon>Alphaproteobacteria</taxon>
        <taxon>Rhodobacterales</taxon>
        <taxon>Roseobacteraceae</taxon>
        <taxon>Roseovarius</taxon>
    </lineage>
</organism>
<feature type="region of interest" description="Disordered" evidence="7">
    <location>
        <begin position="493"/>
        <end position="515"/>
    </location>
</feature>
<dbReference type="InterPro" id="IPR036162">
    <property type="entry name" value="Resolvase-like_N_sf"/>
</dbReference>
<dbReference type="InterPro" id="IPR006119">
    <property type="entry name" value="Resolv_N"/>
</dbReference>
<dbReference type="CDD" id="cd00338">
    <property type="entry name" value="Ser_Recombinase"/>
    <property type="match status" value="1"/>
</dbReference>
<feature type="active site" description="O-(5'-phospho-DNA)-serine intermediate" evidence="4 5">
    <location>
        <position position="11"/>
    </location>
</feature>
<accession>A0A1X7BQD5</accession>
<dbReference type="RefSeq" id="WP_085799762.1">
    <property type="nucleotide sequence ID" value="NZ_FWXB01000004.1"/>
</dbReference>
<dbReference type="PANTHER" id="PTHR30461">
    <property type="entry name" value="DNA-INVERTASE FROM LAMBDOID PROPHAGE"/>
    <property type="match status" value="1"/>
</dbReference>
<dbReference type="OrthoDB" id="7277848at2"/>